<keyword evidence="2" id="KW-1185">Reference proteome</keyword>
<sequence length="86" mass="9661">MRSTIIQFLPQIPGFDTAHAAARAYDKAAIKCNGREAVTNFEPRLYDCEPTFVTVTDNGEPEVIMVEMTSKQLTSFASYQEKIEVK</sequence>
<reference evidence="2" key="1">
    <citation type="journal article" date="2022" name="Mol. Ecol. Resour.">
        <title>The genomes of chicory, endive, great burdock and yacon provide insights into Asteraceae palaeo-polyploidization history and plant inulin production.</title>
        <authorList>
            <person name="Fan W."/>
            <person name="Wang S."/>
            <person name="Wang H."/>
            <person name="Wang A."/>
            <person name="Jiang F."/>
            <person name="Liu H."/>
            <person name="Zhao H."/>
            <person name="Xu D."/>
            <person name="Zhang Y."/>
        </authorList>
    </citation>
    <scope>NUCLEOTIDE SEQUENCE [LARGE SCALE GENOMIC DNA]</scope>
    <source>
        <strain evidence="2">cv. Punajuju</strain>
    </source>
</reference>
<comment type="caution">
    <text evidence="1">The sequence shown here is derived from an EMBL/GenBank/DDBJ whole genome shotgun (WGS) entry which is preliminary data.</text>
</comment>
<evidence type="ECO:0000313" key="2">
    <source>
        <dbReference type="Proteomes" id="UP001055811"/>
    </source>
</evidence>
<name>A0ACB9GBM4_CICIN</name>
<reference evidence="1 2" key="2">
    <citation type="journal article" date="2022" name="Mol. Ecol. Resour.">
        <title>The genomes of chicory, endive, great burdock and yacon provide insights into Asteraceae paleo-polyploidization history and plant inulin production.</title>
        <authorList>
            <person name="Fan W."/>
            <person name="Wang S."/>
            <person name="Wang H."/>
            <person name="Wang A."/>
            <person name="Jiang F."/>
            <person name="Liu H."/>
            <person name="Zhao H."/>
            <person name="Xu D."/>
            <person name="Zhang Y."/>
        </authorList>
    </citation>
    <scope>NUCLEOTIDE SEQUENCE [LARGE SCALE GENOMIC DNA]</scope>
    <source>
        <strain evidence="2">cv. Punajuju</strain>
        <tissue evidence="1">Leaves</tissue>
    </source>
</reference>
<protein>
    <submittedName>
        <fullName evidence="1">Uncharacterized protein</fullName>
    </submittedName>
</protein>
<organism evidence="1 2">
    <name type="scientific">Cichorium intybus</name>
    <name type="common">Chicory</name>
    <dbReference type="NCBI Taxonomy" id="13427"/>
    <lineage>
        <taxon>Eukaryota</taxon>
        <taxon>Viridiplantae</taxon>
        <taxon>Streptophyta</taxon>
        <taxon>Embryophyta</taxon>
        <taxon>Tracheophyta</taxon>
        <taxon>Spermatophyta</taxon>
        <taxon>Magnoliopsida</taxon>
        <taxon>eudicotyledons</taxon>
        <taxon>Gunneridae</taxon>
        <taxon>Pentapetalae</taxon>
        <taxon>asterids</taxon>
        <taxon>campanulids</taxon>
        <taxon>Asterales</taxon>
        <taxon>Asteraceae</taxon>
        <taxon>Cichorioideae</taxon>
        <taxon>Cichorieae</taxon>
        <taxon>Cichoriinae</taxon>
        <taxon>Cichorium</taxon>
    </lineage>
</organism>
<dbReference type="Proteomes" id="UP001055811">
    <property type="component" value="Linkage Group LG02"/>
</dbReference>
<accession>A0ACB9GBM4</accession>
<dbReference type="EMBL" id="CM042010">
    <property type="protein sequence ID" value="KAI3780468.1"/>
    <property type="molecule type" value="Genomic_DNA"/>
</dbReference>
<gene>
    <name evidence="1" type="ORF">L2E82_10449</name>
</gene>
<evidence type="ECO:0000313" key="1">
    <source>
        <dbReference type="EMBL" id="KAI3780468.1"/>
    </source>
</evidence>
<proteinExistence type="predicted"/>